<evidence type="ECO:0000313" key="1">
    <source>
        <dbReference type="EMBL" id="SMF87962.1"/>
    </source>
</evidence>
<dbReference type="Proteomes" id="UP000192940">
    <property type="component" value="Chromosome I"/>
</dbReference>
<gene>
    <name evidence="1" type="ORF">SAMN05661091_4034</name>
</gene>
<sequence>MNELLRLAPGLADKLNMQNTSGREAAFFSVPRMAIN</sequence>
<organism evidence="1 2">
    <name type="scientific">Paenibacillus uliginis N3/975</name>
    <dbReference type="NCBI Taxonomy" id="1313296"/>
    <lineage>
        <taxon>Bacteria</taxon>
        <taxon>Bacillati</taxon>
        <taxon>Bacillota</taxon>
        <taxon>Bacilli</taxon>
        <taxon>Bacillales</taxon>
        <taxon>Paenibacillaceae</taxon>
        <taxon>Paenibacillus</taxon>
    </lineage>
</organism>
<dbReference type="STRING" id="1313296.SAMN05661091_4034"/>
<accession>A0A1X7HJS3</accession>
<dbReference type="AlphaFoldDB" id="A0A1X7HJS3"/>
<keyword evidence="2" id="KW-1185">Reference proteome</keyword>
<name>A0A1X7HJS3_9BACL</name>
<protein>
    <submittedName>
        <fullName evidence="1">Uncharacterized protein</fullName>
    </submittedName>
</protein>
<proteinExistence type="predicted"/>
<dbReference type="EMBL" id="LT840184">
    <property type="protein sequence ID" value="SMF87962.1"/>
    <property type="molecule type" value="Genomic_DNA"/>
</dbReference>
<evidence type="ECO:0000313" key="2">
    <source>
        <dbReference type="Proteomes" id="UP000192940"/>
    </source>
</evidence>
<reference evidence="1 2" key="1">
    <citation type="submission" date="2017-04" db="EMBL/GenBank/DDBJ databases">
        <authorList>
            <person name="Afonso C.L."/>
            <person name="Miller P.J."/>
            <person name="Scott M.A."/>
            <person name="Spackman E."/>
            <person name="Goraichik I."/>
            <person name="Dimitrov K.M."/>
            <person name="Suarez D.L."/>
            <person name="Swayne D.E."/>
        </authorList>
    </citation>
    <scope>NUCLEOTIDE SEQUENCE [LARGE SCALE GENOMIC DNA]</scope>
    <source>
        <strain evidence="1 2">N3/975</strain>
    </source>
</reference>